<dbReference type="Proteomes" id="UP001470230">
    <property type="component" value="Unassembled WGS sequence"/>
</dbReference>
<dbReference type="EMBL" id="JAPFFF010000003">
    <property type="protein sequence ID" value="KAK8894335.1"/>
    <property type="molecule type" value="Genomic_DNA"/>
</dbReference>
<sequence>MEDHWKEFLNQAETFSAENLSASSKRTYASRMKVYEQVLIQLEHNPYPISIG</sequence>
<name>A0ABR2KWM0_9EUKA</name>
<proteinExistence type="predicted"/>
<gene>
    <name evidence="1" type="ORF">M9Y10_022770</name>
</gene>
<organism evidence="1 2">
    <name type="scientific">Tritrichomonas musculus</name>
    <dbReference type="NCBI Taxonomy" id="1915356"/>
    <lineage>
        <taxon>Eukaryota</taxon>
        <taxon>Metamonada</taxon>
        <taxon>Parabasalia</taxon>
        <taxon>Tritrichomonadida</taxon>
        <taxon>Tritrichomonadidae</taxon>
        <taxon>Tritrichomonas</taxon>
    </lineage>
</organism>
<evidence type="ECO:0000313" key="2">
    <source>
        <dbReference type="Proteomes" id="UP001470230"/>
    </source>
</evidence>
<accession>A0ABR2KWM0</accession>
<keyword evidence="2" id="KW-1185">Reference proteome</keyword>
<evidence type="ECO:0000313" key="1">
    <source>
        <dbReference type="EMBL" id="KAK8894335.1"/>
    </source>
</evidence>
<reference evidence="1 2" key="1">
    <citation type="submission" date="2024-04" db="EMBL/GenBank/DDBJ databases">
        <title>Tritrichomonas musculus Genome.</title>
        <authorList>
            <person name="Alves-Ferreira E."/>
            <person name="Grigg M."/>
            <person name="Lorenzi H."/>
            <person name="Galac M."/>
        </authorList>
    </citation>
    <scope>NUCLEOTIDE SEQUENCE [LARGE SCALE GENOMIC DNA]</scope>
    <source>
        <strain evidence="1 2">EAF2021</strain>
    </source>
</reference>
<comment type="caution">
    <text evidence="1">The sequence shown here is derived from an EMBL/GenBank/DDBJ whole genome shotgun (WGS) entry which is preliminary data.</text>
</comment>
<protein>
    <submittedName>
        <fullName evidence="1">Uncharacterized protein</fullName>
    </submittedName>
</protein>